<evidence type="ECO:0000256" key="3">
    <source>
        <dbReference type="ARBA" id="ARBA00023288"/>
    </source>
</evidence>
<dbReference type="Pfam" id="PF00071">
    <property type="entry name" value="Ras"/>
    <property type="match status" value="1"/>
</dbReference>
<dbReference type="AlphaFoldDB" id="A0A7S3YE52"/>
<evidence type="ECO:0000313" key="4">
    <source>
        <dbReference type="EMBL" id="CAE0648884.1"/>
    </source>
</evidence>
<dbReference type="PROSITE" id="PS51421">
    <property type="entry name" value="RAS"/>
    <property type="match status" value="1"/>
</dbReference>
<dbReference type="PROSITE" id="PS51419">
    <property type="entry name" value="RAB"/>
    <property type="match status" value="1"/>
</dbReference>
<keyword evidence="1" id="KW-0547">Nucleotide-binding</keyword>
<dbReference type="InterPro" id="IPR001806">
    <property type="entry name" value="Small_GTPase"/>
</dbReference>
<dbReference type="SMART" id="SM00175">
    <property type="entry name" value="RAB"/>
    <property type="match status" value="1"/>
</dbReference>
<dbReference type="InterPro" id="IPR050227">
    <property type="entry name" value="Rab"/>
</dbReference>
<dbReference type="SMART" id="SM00174">
    <property type="entry name" value="RHO"/>
    <property type="match status" value="1"/>
</dbReference>
<dbReference type="InterPro" id="IPR005225">
    <property type="entry name" value="Small_GTP-bd"/>
</dbReference>
<dbReference type="EMBL" id="HBIV01004702">
    <property type="protein sequence ID" value="CAE0648884.1"/>
    <property type="molecule type" value="Transcribed_RNA"/>
</dbReference>
<dbReference type="FunFam" id="3.40.50.300:FF:001129">
    <property type="entry name" value="ras-related protein Rab-44 isoform X2"/>
    <property type="match status" value="1"/>
</dbReference>
<organism evidence="4">
    <name type="scientific">Lotharella globosa</name>
    <dbReference type="NCBI Taxonomy" id="91324"/>
    <lineage>
        <taxon>Eukaryota</taxon>
        <taxon>Sar</taxon>
        <taxon>Rhizaria</taxon>
        <taxon>Cercozoa</taxon>
        <taxon>Chlorarachniophyceae</taxon>
        <taxon>Lotharella</taxon>
    </lineage>
</organism>
<accession>A0A7S3YE52</accession>
<dbReference type="GO" id="GO:0005525">
    <property type="term" value="F:GTP binding"/>
    <property type="evidence" value="ECO:0007669"/>
    <property type="project" value="UniProtKB-KW"/>
</dbReference>
<reference evidence="4" key="1">
    <citation type="submission" date="2021-01" db="EMBL/GenBank/DDBJ databases">
        <authorList>
            <person name="Corre E."/>
            <person name="Pelletier E."/>
            <person name="Niang G."/>
            <person name="Scheremetjew M."/>
            <person name="Finn R."/>
            <person name="Kale V."/>
            <person name="Holt S."/>
            <person name="Cochrane G."/>
            <person name="Meng A."/>
            <person name="Brown T."/>
            <person name="Cohen L."/>
        </authorList>
    </citation>
    <scope>NUCLEOTIDE SEQUENCE</scope>
    <source>
        <strain evidence="4">CCCM811</strain>
    </source>
</reference>
<dbReference type="SMART" id="SM00173">
    <property type="entry name" value="RAS"/>
    <property type="match status" value="1"/>
</dbReference>
<dbReference type="PANTHER" id="PTHR47977">
    <property type="entry name" value="RAS-RELATED PROTEIN RAB"/>
    <property type="match status" value="1"/>
</dbReference>
<keyword evidence="3" id="KW-0449">Lipoprotein</keyword>
<proteinExistence type="predicted"/>
<evidence type="ECO:0000256" key="1">
    <source>
        <dbReference type="ARBA" id="ARBA00022741"/>
    </source>
</evidence>
<keyword evidence="2" id="KW-0342">GTP-binding</keyword>
<dbReference type="SMART" id="SM00176">
    <property type="entry name" value="RAN"/>
    <property type="match status" value="1"/>
</dbReference>
<dbReference type="GO" id="GO:0003924">
    <property type="term" value="F:GTPase activity"/>
    <property type="evidence" value="ECO:0007669"/>
    <property type="project" value="InterPro"/>
</dbReference>
<protein>
    <submittedName>
        <fullName evidence="4">Uncharacterized protein</fullName>
    </submittedName>
</protein>
<name>A0A7S3YE52_9EUKA</name>
<dbReference type="CDD" id="cd00154">
    <property type="entry name" value="Rab"/>
    <property type="match status" value="1"/>
</dbReference>
<dbReference type="SUPFAM" id="SSF52540">
    <property type="entry name" value="P-loop containing nucleoside triphosphate hydrolases"/>
    <property type="match status" value="1"/>
</dbReference>
<dbReference type="Gene3D" id="3.40.50.300">
    <property type="entry name" value="P-loop containing nucleotide triphosphate hydrolases"/>
    <property type="match status" value="1"/>
</dbReference>
<sequence>MVGDSGVGKTCLLKSYMGKEFTEGYVSTIGVDFEMKQATIQDKKVNLQIWDTAGQERFRTITTSYYRSCDSILVVFDISDKSTFSNLDAWLEDVRSYARKDVNMILIGNKVDLYEFRQVPFETAKAFADACGMGYIETSAKTDFNVAKAFDSVAGVACQRRLQEGGNERKDSEGTLGYGVQLEQKSRKRGCCG</sequence>
<gene>
    <name evidence="4" type="ORF">LGLO00237_LOCUS3314</name>
</gene>
<dbReference type="PRINTS" id="PR00449">
    <property type="entry name" value="RASTRNSFRMNG"/>
</dbReference>
<dbReference type="PROSITE" id="PS51420">
    <property type="entry name" value="RHO"/>
    <property type="match status" value="1"/>
</dbReference>
<evidence type="ECO:0000256" key="2">
    <source>
        <dbReference type="ARBA" id="ARBA00023134"/>
    </source>
</evidence>
<dbReference type="InterPro" id="IPR027417">
    <property type="entry name" value="P-loop_NTPase"/>
</dbReference>
<dbReference type="NCBIfam" id="TIGR00231">
    <property type="entry name" value="small_GTP"/>
    <property type="match status" value="1"/>
</dbReference>